<keyword evidence="3" id="KW-1185">Reference proteome</keyword>
<name>A0A8J3GJ22_9HYPH</name>
<dbReference type="AlphaFoldDB" id="A0A8J3GJ22"/>
<reference evidence="2" key="2">
    <citation type="submission" date="2020-09" db="EMBL/GenBank/DDBJ databases">
        <authorList>
            <person name="Sun Q."/>
            <person name="Kim S."/>
        </authorList>
    </citation>
    <scope>NUCLEOTIDE SEQUENCE</scope>
    <source>
        <strain evidence="2">KCTC 42249</strain>
    </source>
</reference>
<dbReference type="Gene3D" id="2.60.260.40">
    <property type="entry name" value="q5lls5 like domains"/>
    <property type="match status" value="1"/>
</dbReference>
<reference evidence="2" key="1">
    <citation type="journal article" date="2014" name="Int. J. Syst. Evol. Microbiol.">
        <title>Complete genome sequence of Corynebacterium casei LMG S-19264T (=DSM 44701T), isolated from a smear-ripened cheese.</title>
        <authorList>
            <consortium name="US DOE Joint Genome Institute (JGI-PGF)"/>
            <person name="Walter F."/>
            <person name="Albersmeier A."/>
            <person name="Kalinowski J."/>
            <person name="Ruckert C."/>
        </authorList>
    </citation>
    <scope>NUCLEOTIDE SEQUENCE</scope>
    <source>
        <strain evidence="2">KCTC 42249</strain>
    </source>
</reference>
<organism evidence="2 3">
    <name type="scientific">Tianweitania populi</name>
    <dbReference type="NCBI Taxonomy" id="1607949"/>
    <lineage>
        <taxon>Bacteria</taxon>
        <taxon>Pseudomonadati</taxon>
        <taxon>Pseudomonadota</taxon>
        <taxon>Alphaproteobacteria</taxon>
        <taxon>Hyphomicrobiales</taxon>
        <taxon>Phyllobacteriaceae</taxon>
        <taxon>Tianweitania</taxon>
    </lineage>
</organism>
<accession>A0A8J3GJ22</accession>
<dbReference type="RefSeq" id="WP_189501481.1">
    <property type="nucleotide sequence ID" value="NZ_BMZQ01000001.1"/>
</dbReference>
<comment type="caution">
    <text evidence="2">The sequence shown here is derived from an EMBL/GenBank/DDBJ whole genome shotgun (WGS) entry which is preliminary data.</text>
</comment>
<gene>
    <name evidence="2" type="ORF">GCM10016234_05480</name>
</gene>
<feature type="domain" description="Zinc finger CHCC-type" evidence="1">
    <location>
        <begin position="23"/>
        <end position="58"/>
    </location>
</feature>
<proteinExistence type="predicted"/>
<dbReference type="InterPro" id="IPR019401">
    <property type="entry name" value="Znf_CHCC"/>
</dbReference>
<dbReference type="EMBL" id="BMZQ01000001">
    <property type="protein sequence ID" value="GHD07250.1"/>
    <property type="molecule type" value="Genomic_DNA"/>
</dbReference>
<dbReference type="Proteomes" id="UP000630142">
    <property type="component" value="Unassembled WGS sequence"/>
</dbReference>
<evidence type="ECO:0000259" key="1">
    <source>
        <dbReference type="Pfam" id="PF10276"/>
    </source>
</evidence>
<evidence type="ECO:0000313" key="3">
    <source>
        <dbReference type="Proteomes" id="UP000630142"/>
    </source>
</evidence>
<evidence type="ECO:0000313" key="2">
    <source>
        <dbReference type="EMBL" id="GHD07250.1"/>
    </source>
</evidence>
<protein>
    <recommendedName>
        <fullName evidence="1">Zinc finger CHCC-type domain-containing protein</fullName>
    </recommendedName>
</protein>
<sequence>MAGGAIPHFQNDAGHPVVEVGVKEFMCVGANPPFDHPHVYLDMGADSEKVCPYCSTLYRYNATLGAGESLPAGSLYEAHAA</sequence>
<dbReference type="Pfam" id="PF10276">
    <property type="entry name" value="zf-CHCC"/>
    <property type="match status" value="1"/>
</dbReference>